<evidence type="ECO:0000256" key="4">
    <source>
        <dbReference type="ARBA" id="ARBA00022833"/>
    </source>
</evidence>
<feature type="domain" description="C2H2-type" evidence="6">
    <location>
        <begin position="176"/>
        <end position="203"/>
    </location>
</feature>
<accession>A0AAN7UZA1</accession>
<feature type="domain" description="C2H2-type" evidence="6">
    <location>
        <begin position="147"/>
        <end position="175"/>
    </location>
</feature>
<evidence type="ECO:0000256" key="2">
    <source>
        <dbReference type="ARBA" id="ARBA00022737"/>
    </source>
</evidence>
<evidence type="ECO:0000313" key="7">
    <source>
        <dbReference type="EMBL" id="KAK5638128.1"/>
    </source>
</evidence>
<evidence type="ECO:0000256" key="1">
    <source>
        <dbReference type="ARBA" id="ARBA00022723"/>
    </source>
</evidence>
<evidence type="ECO:0000256" key="3">
    <source>
        <dbReference type="ARBA" id="ARBA00022771"/>
    </source>
</evidence>
<dbReference type="PANTHER" id="PTHR24403:SF67">
    <property type="entry name" value="FI01116P-RELATED"/>
    <property type="match status" value="1"/>
</dbReference>
<dbReference type="InterPro" id="IPR013087">
    <property type="entry name" value="Znf_C2H2_type"/>
</dbReference>
<dbReference type="Proteomes" id="UP001329430">
    <property type="component" value="Chromosome 10"/>
</dbReference>
<dbReference type="PROSITE" id="PS50157">
    <property type="entry name" value="ZINC_FINGER_C2H2_2"/>
    <property type="match status" value="4"/>
</dbReference>
<keyword evidence="4" id="KW-0862">Zinc</keyword>
<dbReference type="GO" id="GO:0005634">
    <property type="term" value="C:nucleus"/>
    <property type="evidence" value="ECO:0007669"/>
    <property type="project" value="TreeGrafter"/>
</dbReference>
<dbReference type="GO" id="GO:0045944">
    <property type="term" value="P:positive regulation of transcription by RNA polymerase II"/>
    <property type="evidence" value="ECO:0007669"/>
    <property type="project" value="TreeGrafter"/>
</dbReference>
<dbReference type="InterPro" id="IPR036236">
    <property type="entry name" value="Znf_C2H2_sf"/>
</dbReference>
<dbReference type="SMART" id="SM00355">
    <property type="entry name" value="ZnF_C2H2"/>
    <property type="match status" value="5"/>
</dbReference>
<dbReference type="AlphaFoldDB" id="A0AAN7UZA1"/>
<dbReference type="InterPro" id="IPR050688">
    <property type="entry name" value="Zinc_finger/UBP_domain"/>
</dbReference>
<evidence type="ECO:0000259" key="6">
    <source>
        <dbReference type="PROSITE" id="PS50157"/>
    </source>
</evidence>
<keyword evidence="2" id="KW-0677">Repeat</keyword>
<proteinExistence type="predicted"/>
<keyword evidence="1" id="KW-0479">Metal-binding</keyword>
<evidence type="ECO:0000313" key="8">
    <source>
        <dbReference type="Proteomes" id="UP001329430"/>
    </source>
</evidence>
<protein>
    <recommendedName>
        <fullName evidence="6">C2H2-type domain-containing protein</fullName>
    </recommendedName>
</protein>
<gene>
    <name evidence="7" type="ORF">RI129_012423</name>
</gene>
<name>A0AAN7UZA1_9COLE</name>
<dbReference type="GO" id="GO:0008270">
    <property type="term" value="F:zinc ion binding"/>
    <property type="evidence" value="ECO:0007669"/>
    <property type="project" value="UniProtKB-KW"/>
</dbReference>
<feature type="domain" description="C2H2-type" evidence="6">
    <location>
        <begin position="204"/>
        <end position="232"/>
    </location>
</feature>
<dbReference type="EMBL" id="JAVRBK010000010">
    <property type="protein sequence ID" value="KAK5638128.1"/>
    <property type="molecule type" value="Genomic_DNA"/>
</dbReference>
<dbReference type="Gene3D" id="3.30.160.60">
    <property type="entry name" value="Classic Zinc Finger"/>
    <property type="match status" value="3"/>
</dbReference>
<comment type="caution">
    <text evidence="7">The sequence shown here is derived from an EMBL/GenBank/DDBJ whole genome shotgun (WGS) entry which is preliminary data.</text>
</comment>
<dbReference type="PANTHER" id="PTHR24403">
    <property type="entry name" value="ZINC FINGER PROTEIN"/>
    <property type="match status" value="1"/>
</dbReference>
<keyword evidence="8" id="KW-1185">Reference proteome</keyword>
<feature type="domain" description="C2H2-type" evidence="6">
    <location>
        <begin position="119"/>
        <end position="146"/>
    </location>
</feature>
<dbReference type="SUPFAM" id="SSF57667">
    <property type="entry name" value="beta-beta-alpha zinc fingers"/>
    <property type="match status" value="2"/>
</dbReference>
<keyword evidence="3 5" id="KW-0863">Zinc-finger</keyword>
<sequence>MDDKVVCNGEECKNETKAKKVAVLIKGAPTEVNIVPFKSLKDVFKSDIPPYIKLDIDPTFHCHAVVLIPSEFNCDVRSQYYNFKLHNESRDTNQTKTDTTFRDIEDKDVEVTSGANRNYKCPLCNYTTLLKGNMKVHQLKHSGERKFECEHCSYKATQKSCLKTHVLLKHSNPTKLQCTKCDYKTALKGNLKKHFLIHSGEKNFQCPECPFRATQKSTVNTHLNLIHHKSKDMIDCLFCDYKTLLKGNMKVHELRHTEDLTM</sequence>
<reference evidence="7 8" key="1">
    <citation type="journal article" date="2024" name="Insects">
        <title>An Improved Chromosome-Level Genome Assembly of the Firefly Pyrocoelia pectoralis.</title>
        <authorList>
            <person name="Fu X."/>
            <person name="Meyer-Rochow V.B."/>
            <person name="Ballantyne L."/>
            <person name="Zhu X."/>
        </authorList>
    </citation>
    <scope>NUCLEOTIDE SEQUENCE [LARGE SCALE GENOMIC DNA]</scope>
    <source>
        <strain evidence="7">XCY_ONT2</strain>
    </source>
</reference>
<evidence type="ECO:0000256" key="5">
    <source>
        <dbReference type="PROSITE-ProRule" id="PRU00042"/>
    </source>
</evidence>
<organism evidence="7 8">
    <name type="scientific">Pyrocoelia pectoralis</name>
    <dbReference type="NCBI Taxonomy" id="417401"/>
    <lineage>
        <taxon>Eukaryota</taxon>
        <taxon>Metazoa</taxon>
        <taxon>Ecdysozoa</taxon>
        <taxon>Arthropoda</taxon>
        <taxon>Hexapoda</taxon>
        <taxon>Insecta</taxon>
        <taxon>Pterygota</taxon>
        <taxon>Neoptera</taxon>
        <taxon>Endopterygota</taxon>
        <taxon>Coleoptera</taxon>
        <taxon>Polyphaga</taxon>
        <taxon>Elateriformia</taxon>
        <taxon>Elateroidea</taxon>
        <taxon>Lampyridae</taxon>
        <taxon>Lampyrinae</taxon>
        <taxon>Pyrocoelia</taxon>
    </lineage>
</organism>